<feature type="non-terminal residue" evidence="8">
    <location>
        <position position="1"/>
    </location>
</feature>
<evidence type="ECO:0000259" key="7">
    <source>
        <dbReference type="Pfam" id="PF03600"/>
    </source>
</evidence>
<name>A0A381YBB6_9ZZZZ</name>
<keyword evidence="4 6" id="KW-1133">Transmembrane helix</keyword>
<feature type="transmembrane region" description="Helical" evidence="6">
    <location>
        <begin position="6"/>
        <end position="21"/>
    </location>
</feature>
<dbReference type="PANTHER" id="PTHR43568">
    <property type="entry name" value="P PROTEIN"/>
    <property type="match status" value="1"/>
</dbReference>
<proteinExistence type="predicted"/>
<keyword evidence="5 6" id="KW-0472">Membrane</keyword>
<evidence type="ECO:0000256" key="5">
    <source>
        <dbReference type="ARBA" id="ARBA00023136"/>
    </source>
</evidence>
<feature type="domain" description="Citrate transporter-like" evidence="7">
    <location>
        <begin position="16"/>
        <end position="421"/>
    </location>
</feature>
<dbReference type="GO" id="GO:0055085">
    <property type="term" value="P:transmembrane transport"/>
    <property type="evidence" value="ECO:0007669"/>
    <property type="project" value="InterPro"/>
</dbReference>
<dbReference type="AlphaFoldDB" id="A0A381YBB6"/>
<dbReference type="InterPro" id="IPR051475">
    <property type="entry name" value="Diverse_Ion_Transporter"/>
</dbReference>
<dbReference type="InterPro" id="IPR004680">
    <property type="entry name" value="Cit_transptr-like_dom"/>
</dbReference>
<feature type="non-terminal residue" evidence="8">
    <location>
        <position position="478"/>
    </location>
</feature>
<accession>A0A381YBB6</accession>
<keyword evidence="3 6" id="KW-0812">Transmembrane</keyword>
<dbReference type="GO" id="GO:0016020">
    <property type="term" value="C:membrane"/>
    <property type="evidence" value="ECO:0007669"/>
    <property type="project" value="UniProtKB-SubCell"/>
</dbReference>
<dbReference type="Pfam" id="PF03600">
    <property type="entry name" value="CitMHS"/>
    <property type="match status" value="1"/>
</dbReference>
<sequence length="478" mass="51767">MSIDALLILVIFVIAFVLILGEYVHRTLAAWGGALTMLIVGYSYGSLSWCSGHLFGFKEDTEIADGPYYEIKHACENNLFTAIDFNVIGLLMGMMIFAAMLEICGFFEFVAIKATKLSKGDPWMLVVYLGTFTTLISIVIDNVTAIILIAPITIKICDKIKISAIPPLIAEAILSDTGGVATLVGDPPNVMIASFTADAGTAFTFNSFISHLTPLTFLAWVATLSYMRYYYRDWIKTKPENVEEVLNEDEWAAIKDNGMMNKTLMTLAGTIILFSLHELVLNPRGIHIEISAIALGGAGIAMMLSLPDVHHVIEKVEWTALLFFAGLFTMVGALEHMGHLGNVAEWIFAKFGPDGSISSEAVVLAVVMIWVAAVASAIVDNIPFCAAMLPIIHNLGEMSIDPDTGIAAVNVVPLYWALAMGCGFGGNATPIGSSANVMTVSISERGGHKITTKEWMRVGLPVMLITCVVATIFMLLFY</sequence>
<gene>
    <name evidence="8" type="ORF">METZ01_LOCUS127162</name>
</gene>
<feature type="transmembrane region" description="Helical" evidence="6">
    <location>
        <begin position="87"/>
        <end position="111"/>
    </location>
</feature>
<feature type="transmembrane region" description="Helical" evidence="6">
    <location>
        <begin position="263"/>
        <end position="280"/>
    </location>
</feature>
<evidence type="ECO:0000313" key="8">
    <source>
        <dbReference type="EMBL" id="SVA74308.1"/>
    </source>
</evidence>
<dbReference type="CDD" id="cd01116">
    <property type="entry name" value="P_permease"/>
    <property type="match status" value="1"/>
</dbReference>
<keyword evidence="2" id="KW-0813">Transport</keyword>
<evidence type="ECO:0000256" key="3">
    <source>
        <dbReference type="ARBA" id="ARBA00022692"/>
    </source>
</evidence>
<feature type="transmembrane region" description="Helical" evidence="6">
    <location>
        <begin position="458"/>
        <end position="477"/>
    </location>
</feature>
<feature type="transmembrane region" description="Helical" evidence="6">
    <location>
        <begin position="28"/>
        <end position="45"/>
    </location>
</feature>
<feature type="transmembrane region" description="Helical" evidence="6">
    <location>
        <begin position="318"/>
        <end position="337"/>
    </location>
</feature>
<feature type="transmembrane region" description="Helical" evidence="6">
    <location>
        <begin position="357"/>
        <end position="379"/>
    </location>
</feature>
<feature type="transmembrane region" description="Helical" evidence="6">
    <location>
        <begin position="286"/>
        <end position="306"/>
    </location>
</feature>
<protein>
    <recommendedName>
        <fullName evidence="7">Citrate transporter-like domain-containing protein</fullName>
    </recommendedName>
</protein>
<evidence type="ECO:0000256" key="2">
    <source>
        <dbReference type="ARBA" id="ARBA00022448"/>
    </source>
</evidence>
<reference evidence="8" key="1">
    <citation type="submission" date="2018-05" db="EMBL/GenBank/DDBJ databases">
        <authorList>
            <person name="Lanie J.A."/>
            <person name="Ng W.-L."/>
            <person name="Kazmierczak K.M."/>
            <person name="Andrzejewski T.M."/>
            <person name="Davidsen T.M."/>
            <person name="Wayne K.J."/>
            <person name="Tettelin H."/>
            <person name="Glass J.I."/>
            <person name="Rusch D."/>
            <person name="Podicherti R."/>
            <person name="Tsui H.-C.T."/>
            <person name="Winkler M.E."/>
        </authorList>
    </citation>
    <scope>NUCLEOTIDE SEQUENCE</scope>
</reference>
<comment type="subcellular location">
    <subcellularLocation>
        <location evidence="1">Membrane</location>
        <topology evidence="1">Multi-pass membrane protein</topology>
    </subcellularLocation>
</comment>
<organism evidence="8">
    <name type="scientific">marine metagenome</name>
    <dbReference type="NCBI Taxonomy" id="408172"/>
    <lineage>
        <taxon>unclassified sequences</taxon>
        <taxon>metagenomes</taxon>
        <taxon>ecological metagenomes</taxon>
    </lineage>
</organism>
<evidence type="ECO:0000256" key="4">
    <source>
        <dbReference type="ARBA" id="ARBA00022989"/>
    </source>
</evidence>
<feature type="transmembrane region" description="Helical" evidence="6">
    <location>
        <begin position="208"/>
        <end position="231"/>
    </location>
</feature>
<evidence type="ECO:0000256" key="6">
    <source>
        <dbReference type="SAM" id="Phobius"/>
    </source>
</evidence>
<dbReference type="EMBL" id="UINC01017821">
    <property type="protein sequence ID" value="SVA74308.1"/>
    <property type="molecule type" value="Genomic_DNA"/>
</dbReference>
<dbReference type="PANTHER" id="PTHR43568:SF1">
    <property type="entry name" value="P PROTEIN"/>
    <property type="match status" value="1"/>
</dbReference>
<feature type="transmembrane region" description="Helical" evidence="6">
    <location>
        <begin position="123"/>
        <end position="150"/>
    </location>
</feature>
<evidence type="ECO:0000256" key="1">
    <source>
        <dbReference type="ARBA" id="ARBA00004141"/>
    </source>
</evidence>